<accession>G0JMD0</accession>
<evidence type="ECO:0008006" key="3">
    <source>
        <dbReference type="Google" id="ProtNLM"/>
    </source>
</evidence>
<dbReference type="Proteomes" id="UP000009220">
    <property type="component" value="Chromosome"/>
</dbReference>
<dbReference type="STRING" id="743299.Acife_3233"/>
<sequence length="234" mass="26548">MIKQESCTSDLKPPSLDIVEMLGGHHSRRELWATFLNTQRTRVMAEIGVWKGDFAADVLKDAPLIETYFMVDPWANLPEWNKPFNVSQQIFDDIYREMDAKTAFAAHKRRILRGCTKEVVAGIPNESLDFAYIDGDHTLRGITIDLIKIWPKIRSGGFIGGDDFTTTPWQHDVKFEPTLVCPFSIYFAEAMDMPIAALEHGQFLIQKNKNASFSFRDTTALYGDLSLNKLPPSC</sequence>
<dbReference type="InterPro" id="IPR029063">
    <property type="entry name" value="SAM-dependent_MTases_sf"/>
</dbReference>
<proteinExistence type="predicted"/>
<reference evidence="1 2" key="1">
    <citation type="journal article" date="2011" name="J. Bacteriol.">
        <title>Draft genome of the psychrotolerant acidophile Acidithiobacillus ferrivorans SS3.</title>
        <authorList>
            <person name="Liljeqvist M."/>
            <person name="Valdes J."/>
            <person name="Holmes D.S."/>
            <person name="Dopson M."/>
        </authorList>
    </citation>
    <scope>NUCLEOTIDE SEQUENCE [LARGE SCALE GENOMIC DNA]</scope>
    <source>
        <strain evidence="1 2">SS3</strain>
    </source>
</reference>
<dbReference type="Gene3D" id="3.40.50.150">
    <property type="entry name" value="Vaccinia Virus protein VP39"/>
    <property type="match status" value="1"/>
</dbReference>
<gene>
    <name evidence="1" type="ORF">Acife_3233</name>
</gene>
<dbReference type="EMBL" id="CP002985">
    <property type="protein sequence ID" value="AEM49292.1"/>
    <property type="molecule type" value="Genomic_DNA"/>
</dbReference>
<dbReference type="KEGG" id="afi:Acife_3233"/>
<organism evidence="1 2">
    <name type="scientific">Acidithiobacillus ferrivorans SS3</name>
    <dbReference type="NCBI Taxonomy" id="743299"/>
    <lineage>
        <taxon>Bacteria</taxon>
        <taxon>Pseudomonadati</taxon>
        <taxon>Pseudomonadota</taxon>
        <taxon>Acidithiobacillia</taxon>
        <taxon>Acidithiobacillales</taxon>
        <taxon>Acidithiobacillaceae</taxon>
        <taxon>Acidithiobacillus</taxon>
    </lineage>
</organism>
<dbReference type="AlphaFoldDB" id="G0JMD0"/>
<dbReference type="HOGENOM" id="CLU_1189432_0_0_6"/>
<protein>
    <recommendedName>
        <fullName evidence="3">Class I SAM-dependent methyltransferase</fullName>
    </recommendedName>
</protein>
<dbReference type="RefSeq" id="WP_014030520.1">
    <property type="nucleotide sequence ID" value="NC_015942.1"/>
</dbReference>
<evidence type="ECO:0000313" key="1">
    <source>
        <dbReference type="EMBL" id="AEM49292.1"/>
    </source>
</evidence>
<evidence type="ECO:0000313" key="2">
    <source>
        <dbReference type="Proteomes" id="UP000009220"/>
    </source>
</evidence>
<name>G0JMD0_9PROT</name>
<dbReference type="Pfam" id="PF13578">
    <property type="entry name" value="Methyltransf_24"/>
    <property type="match status" value="1"/>
</dbReference>